<feature type="transmembrane region" description="Helical" evidence="9">
    <location>
        <begin position="15"/>
        <end position="37"/>
    </location>
</feature>
<evidence type="ECO:0000256" key="2">
    <source>
        <dbReference type="ARBA" id="ARBA00004370"/>
    </source>
</evidence>
<dbReference type="STRING" id="768706.Desor_1837"/>
<keyword evidence="7" id="KW-0902">Two-component regulatory system</keyword>
<dbReference type="Proteomes" id="UP000006346">
    <property type="component" value="Chromosome"/>
</dbReference>
<keyword evidence="5" id="KW-0808">Transferase</keyword>
<dbReference type="SMART" id="SM00387">
    <property type="entry name" value="HATPase_c"/>
    <property type="match status" value="1"/>
</dbReference>
<keyword evidence="4" id="KW-0597">Phosphoprotein</keyword>
<dbReference type="GO" id="GO:0016020">
    <property type="term" value="C:membrane"/>
    <property type="evidence" value="ECO:0007669"/>
    <property type="project" value="UniProtKB-SubCell"/>
</dbReference>
<dbReference type="PANTHER" id="PTHR43711">
    <property type="entry name" value="TWO-COMPONENT HISTIDINE KINASE"/>
    <property type="match status" value="1"/>
</dbReference>
<dbReference type="CDD" id="cd00075">
    <property type="entry name" value="HATPase"/>
    <property type="match status" value="1"/>
</dbReference>
<dbReference type="EMBL" id="CP003108">
    <property type="protein sequence ID" value="AET67472.1"/>
    <property type="molecule type" value="Genomic_DNA"/>
</dbReference>
<dbReference type="Gene3D" id="1.10.287.130">
    <property type="match status" value="1"/>
</dbReference>
<dbReference type="PROSITE" id="PS50109">
    <property type="entry name" value="HIS_KIN"/>
    <property type="match status" value="1"/>
</dbReference>
<organism evidence="12 13">
    <name type="scientific">Desulfosporosinus orientis (strain ATCC 19365 / DSM 765 / NCIMB 8382 / VKM B-1628 / Singapore I)</name>
    <name type="common">Desulfotomaculum orientis</name>
    <dbReference type="NCBI Taxonomy" id="768706"/>
    <lineage>
        <taxon>Bacteria</taxon>
        <taxon>Bacillati</taxon>
        <taxon>Bacillota</taxon>
        <taxon>Clostridia</taxon>
        <taxon>Eubacteriales</taxon>
        <taxon>Desulfitobacteriaceae</taxon>
        <taxon>Desulfosporosinus</taxon>
    </lineage>
</organism>
<keyword evidence="9" id="KW-1133">Transmembrane helix</keyword>
<evidence type="ECO:0000256" key="7">
    <source>
        <dbReference type="ARBA" id="ARBA00023012"/>
    </source>
</evidence>
<dbReference type="PATRIC" id="fig|768706.3.peg.1849"/>
<dbReference type="SUPFAM" id="SSF47384">
    <property type="entry name" value="Homodimeric domain of signal transducing histidine kinase"/>
    <property type="match status" value="1"/>
</dbReference>
<dbReference type="InterPro" id="IPR050736">
    <property type="entry name" value="Sensor_HK_Regulatory"/>
</dbReference>
<dbReference type="EC" id="2.7.13.3" evidence="3"/>
<dbReference type="Pfam" id="PF00512">
    <property type="entry name" value="HisKA"/>
    <property type="match status" value="1"/>
</dbReference>
<dbReference type="Pfam" id="PF00672">
    <property type="entry name" value="HAMP"/>
    <property type="match status" value="1"/>
</dbReference>
<dbReference type="SMART" id="SM00388">
    <property type="entry name" value="HisKA"/>
    <property type="match status" value="1"/>
</dbReference>
<evidence type="ECO:0000256" key="4">
    <source>
        <dbReference type="ARBA" id="ARBA00022553"/>
    </source>
</evidence>
<keyword evidence="6 12" id="KW-0418">Kinase</keyword>
<dbReference type="PANTHER" id="PTHR43711:SF1">
    <property type="entry name" value="HISTIDINE KINASE 1"/>
    <property type="match status" value="1"/>
</dbReference>
<evidence type="ECO:0000259" key="10">
    <source>
        <dbReference type="PROSITE" id="PS50109"/>
    </source>
</evidence>
<dbReference type="KEGG" id="dor:Desor_1837"/>
<reference evidence="13" key="1">
    <citation type="submission" date="2011-11" db="EMBL/GenBank/DDBJ databases">
        <title>Complete sequence of Desulfosporosinus orientis DSM 765.</title>
        <authorList>
            <person name="Lucas S."/>
            <person name="Han J."/>
            <person name="Lapidus A."/>
            <person name="Cheng J.-F."/>
            <person name="Goodwin L."/>
            <person name="Pitluck S."/>
            <person name="Peters L."/>
            <person name="Ovchinnikova G."/>
            <person name="Teshima H."/>
            <person name="Detter J.C."/>
            <person name="Han C."/>
            <person name="Tapia R."/>
            <person name="Land M."/>
            <person name="Hauser L."/>
            <person name="Kyrpides N."/>
            <person name="Ivanova N."/>
            <person name="Pagani I."/>
            <person name="Pester M."/>
            <person name="Spring S."/>
            <person name="Ollivier B."/>
            <person name="Rattei T."/>
            <person name="Klenk H.-P."/>
            <person name="Wagner M."/>
            <person name="Loy A."/>
            <person name="Woyke T."/>
        </authorList>
    </citation>
    <scope>NUCLEOTIDE SEQUENCE [LARGE SCALE GENOMIC DNA]</scope>
    <source>
        <strain evidence="13">ATCC 19365 / DSM 765 / NCIMB 8382 / VKM B-1628</strain>
    </source>
</reference>
<evidence type="ECO:0000256" key="8">
    <source>
        <dbReference type="ARBA" id="ARBA00023136"/>
    </source>
</evidence>
<dbReference type="GO" id="GO:0000155">
    <property type="term" value="F:phosphorelay sensor kinase activity"/>
    <property type="evidence" value="ECO:0007669"/>
    <property type="project" value="InterPro"/>
</dbReference>
<dbReference type="SUPFAM" id="SSF158472">
    <property type="entry name" value="HAMP domain-like"/>
    <property type="match status" value="1"/>
</dbReference>
<evidence type="ECO:0000256" key="9">
    <source>
        <dbReference type="SAM" id="Phobius"/>
    </source>
</evidence>
<dbReference type="SUPFAM" id="SSF55874">
    <property type="entry name" value="ATPase domain of HSP90 chaperone/DNA topoisomerase II/histidine kinase"/>
    <property type="match status" value="1"/>
</dbReference>
<dbReference type="PRINTS" id="PR00344">
    <property type="entry name" value="BCTRLSENSOR"/>
</dbReference>
<dbReference type="CDD" id="cd06225">
    <property type="entry name" value="HAMP"/>
    <property type="match status" value="1"/>
</dbReference>
<protein>
    <recommendedName>
        <fullName evidence="3">histidine kinase</fullName>
        <ecNumber evidence="3">2.7.13.3</ecNumber>
    </recommendedName>
</protein>
<keyword evidence="13" id="KW-1185">Reference proteome</keyword>
<dbReference type="Gene3D" id="6.10.340.10">
    <property type="match status" value="1"/>
</dbReference>
<dbReference type="eggNOG" id="COG5002">
    <property type="taxonomic scope" value="Bacteria"/>
</dbReference>
<feature type="domain" description="HAMP" evidence="11">
    <location>
        <begin position="207"/>
        <end position="259"/>
    </location>
</feature>
<keyword evidence="8 9" id="KW-0472">Membrane</keyword>
<dbReference type="Pfam" id="PF02518">
    <property type="entry name" value="HATPase_c"/>
    <property type="match status" value="1"/>
</dbReference>
<keyword evidence="9" id="KW-0812">Transmembrane</keyword>
<dbReference type="AlphaFoldDB" id="G7W8P5"/>
<dbReference type="HOGENOM" id="CLU_000445_89_6_9"/>
<evidence type="ECO:0000256" key="5">
    <source>
        <dbReference type="ARBA" id="ARBA00022679"/>
    </source>
</evidence>
<evidence type="ECO:0000313" key="13">
    <source>
        <dbReference type="Proteomes" id="UP000006346"/>
    </source>
</evidence>
<sequence length="484" mass="55303">MRFNFDTKSIVYKMWLYFFLFALAILSVLWLLQIVFLQNYYQDMKTHEILNIADALKSKYGQTDFDTTLQQYSYKNNVMILVTDLDGNVEFSADSFGTGSDLSGPGGRIHPGNFTQFSQQISEQIREQLLSSGKTEIYYSVHNARLKGLLLEYGALLNSQAGRKAILYIRSPLDPIDSTTAVLKSQLFYVSMIILLLAFFIAFLIARRFSRPIEMLTRSARELGKGNYNVVFVRGSYSEIDQLASTLNYATRELSKTERLRRELIANVSHDLRTPLTMIRAYAEMLRDFASENEEKRKLRAGVIVEEADRLSGLVNDMLNLSKIQSGSEEIVCQPFDISQMVRNILQRFQILSERNGYKFVCSCEERLVVAADKRRIEQVIYNLISNAVNYTGDDKRVEISLKALKDRIRCEVRDSGKGIPKEKLEVIWERYYKATETHKRPVIGSGLGLSIVKSILEAQGAAYGVESAEGHGSTFWFELKREK</sequence>
<dbReference type="InterPro" id="IPR003594">
    <property type="entry name" value="HATPase_dom"/>
</dbReference>
<dbReference type="CDD" id="cd00082">
    <property type="entry name" value="HisKA"/>
    <property type="match status" value="1"/>
</dbReference>
<dbReference type="InterPro" id="IPR036097">
    <property type="entry name" value="HisK_dim/P_sf"/>
</dbReference>
<reference evidence="12 13" key="2">
    <citation type="journal article" date="2012" name="J. Bacteriol.">
        <title>Complete genome sequences of Desulfosporosinus orientis DSM765T, Desulfosporosinus youngiae DSM17734T, Desulfosporosinus meridiei DSM13257T, and Desulfosporosinus acidiphilus DSM22704T.</title>
        <authorList>
            <person name="Pester M."/>
            <person name="Brambilla E."/>
            <person name="Alazard D."/>
            <person name="Rattei T."/>
            <person name="Weinmaier T."/>
            <person name="Han J."/>
            <person name="Lucas S."/>
            <person name="Lapidus A."/>
            <person name="Cheng J.F."/>
            <person name="Goodwin L."/>
            <person name="Pitluck S."/>
            <person name="Peters L."/>
            <person name="Ovchinnikova G."/>
            <person name="Teshima H."/>
            <person name="Detter J.C."/>
            <person name="Han C.S."/>
            <person name="Tapia R."/>
            <person name="Land M.L."/>
            <person name="Hauser L."/>
            <person name="Kyrpides N.C."/>
            <person name="Ivanova N.N."/>
            <person name="Pagani I."/>
            <person name="Huntmann M."/>
            <person name="Wei C.L."/>
            <person name="Davenport K.W."/>
            <person name="Daligault H."/>
            <person name="Chain P.S."/>
            <person name="Chen A."/>
            <person name="Mavromatis K."/>
            <person name="Markowitz V."/>
            <person name="Szeto E."/>
            <person name="Mikhailova N."/>
            <person name="Pati A."/>
            <person name="Wagner M."/>
            <person name="Woyke T."/>
            <person name="Ollivier B."/>
            <person name="Klenk H.P."/>
            <person name="Spring S."/>
            <person name="Loy A."/>
        </authorList>
    </citation>
    <scope>NUCLEOTIDE SEQUENCE [LARGE SCALE GENOMIC DNA]</scope>
    <source>
        <strain evidence="13">ATCC 19365 / DSM 765 / NCIMB 8382 / VKM B-1628</strain>
    </source>
</reference>
<dbReference type="InterPro" id="IPR036890">
    <property type="entry name" value="HATPase_C_sf"/>
</dbReference>
<comment type="subcellular location">
    <subcellularLocation>
        <location evidence="2">Membrane</location>
    </subcellularLocation>
</comment>
<dbReference type="SMART" id="SM00304">
    <property type="entry name" value="HAMP"/>
    <property type="match status" value="1"/>
</dbReference>
<feature type="domain" description="Histidine kinase" evidence="10">
    <location>
        <begin position="267"/>
        <end position="484"/>
    </location>
</feature>
<dbReference type="InterPro" id="IPR005467">
    <property type="entry name" value="His_kinase_dom"/>
</dbReference>
<dbReference type="PROSITE" id="PS50885">
    <property type="entry name" value="HAMP"/>
    <property type="match status" value="1"/>
</dbReference>
<dbReference type="OrthoDB" id="112712at2"/>
<dbReference type="FunFam" id="1.10.287.130:FF:000001">
    <property type="entry name" value="Two-component sensor histidine kinase"/>
    <property type="match status" value="1"/>
</dbReference>
<evidence type="ECO:0000256" key="1">
    <source>
        <dbReference type="ARBA" id="ARBA00000085"/>
    </source>
</evidence>
<evidence type="ECO:0000313" key="12">
    <source>
        <dbReference type="EMBL" id="AET67472.1"/>
    </source>
</evidence>
<gene>
    <name evidence="12" type="ordered locus">Desor_1837</name>
</gene>
<feature type="transmembrane region" description="Helical" evidence="9">
    <location>
        <begin position="187"/>
        <end position="206"/>
    </location>
</feature>
<dbReference type="Gene3D" id="3.30.565.10">
    <property type="entry name" value="Histidine kinase-like ATPase, C-terminal domain"/>
    <property type="match status" value="1"/>
</dbReference>
<dbReference type="FunFam" id="3.30.565.10:FF:000006">
    <property type="entry name" value="Sensor histidine kinase WalK"/>
    <property type="match status" value="1"/>
</dbReference>
<dbReference type="InterPro" id="IPR003660">
    <property type="entry name" value="HAMP_dom"/>
</dbReference>
<name>G7W8P5_DESOD</name>
<dbReference type="eggNOG" id="COG3850">
    <property type="taxonomic scope" value="Bacteria"/>
</dbReference>
<proteinExistence type="predicted"/>
<dbReference type="RefSeq" id="WP_014184289.1">
    <property type="nucleotide sequence ID" value="NC_016584.1"/>
</dbReference>
<evidence type="ECO:0000259" key="11">
    <source>
        <dbReference type="PROSITE" id="PS50885"/>
    </source>
</evidence>
<dbReference type="InterPro" id="IPR004358">
    <property type="entry name" value="Sig_transdc_His_kin-like_C"/>
</dbReference>
<dbReference type="InterPro" id="IPR003661">
    <property type="entry name" value="HisK_dim/P_dom"/>
</dbReference>
<accession>G7W8P5</accession>
<evidence type="ECO:0000256" key="3">
    <source>
        <dbReference type="ARBA" id="ARBA00012438"/>
    </source>
</evidence>
<evidence type="ECO:0000256" key="6">
    <source>
        <dbReference type="ARBA" id="ARBA00022777"/>
    </source>
</evidence>
<comment type="catalytic activity">
    <reaction evidence="1">
        <text>ATP + protein L-histidine = ADP + protein N-phospho-L-histidine.</text>
        <dbReference type="EC" id="2.7.13.3"/>
    </reaction>
</comment>